<evidence type="ECO:0000256" key="1">
    <source>
        <dbReference type="SAM" id="Phobius"/>
    </source>
</evidence>
<reference evidence="2" key="1">
    <citation type="journal article" date="2014" name="Int. J. Syst. Evol. Microbiol.">
        <title>Complete genome sequence of Corynebacterium casei LMG S-19264T (=DSM 44701T), isolated from a smear-ripened cheese.</title>
        <authorList>
            <consortium name="US DOE Joint Genome Institute (JGI-PGF)"/>
            <person name="Walter F."/>
            <person name="Albersmeier A."/>
            <person name="Kalinowski J."/>
            <person name="Ruckert C."/>
        </authorList>
    </citation>
    <scope>NUCLEOTIDE SEQUENCE</scope>
    <source>
        <strain evidence="2">CGMCC 4.7110</strain>
    </source>
</reference>
<reference evidence="2" key="2">
    <citation type="submission" date="2020-09" db="EMBL/GenBank/DDBJ databases">
        <authorList>
            <person name="Sun Q."/>
            <person name="Zhou Y."/>
        </authorList>
    </citation>
    <scope>NUCLEOTIDE SEQUENCE</scope>
    <source>
        <strain evidence="2">CGMCC 4.7110</strain>
    </source>
</reference>
<feature type="transmembrane region" description="Helical" evidence="1">
    <location>
        <begin position="148"/>
        <end position="169"/>
    </location>
</feature>
<dbReference type="PANTHER" id="PTHR42305">
    <property type="entry name" value="MEMBRANE PROTEIN RV1733C-RELATED"/>
    <property type="match status" value="1"/>
</dbReference>
<comment type="caution">
    <text evidence="2">The sequence shown here is derived from an EMBL/GenBank/DDBJ whole genome shotgun (WGS) entry which is preliminary data.</text>
</comment>
<proteinExistence type="predicted"/>
<evidence type="ECO:0000313" key="3">
    <source>
        <dbReference type="Proteomes" id="UP000653411"/>
    </source>
</evidence>
<dbReference type="EMBL" id="BMML01000016">
    <property type="protein sequence ID" value="GGN26923.1"/>
    <property type="molecule type" value="Genomic_DNA"/>
</dbReference>
<keyword evidence="1" id="KW-0472">Membrane</keyword>
<evidence type="ECO:0008006" key="4">
    <source>
        <dbReference type="Google" id="ProtNLM"/>
    </source>
</evidence>
<keyword evidence="1" id="KW-0812">Transmembrane</keyword>
<keyword evidence="1" id="KW-1133">Transmembrane helix</keyword>
<accession>A0A918CUA7</accession>
<dbReference type="Proteomes" id="UP000653411">
    <property type="component" value="Unassembled WGS sequence"/>
</dbReference>
<keyword evidence="3" id="KW-1185">Reference proteome</keyword>
<organism evidence="2 3">
    <name type="scientific">Streptomyces fuscichromogenes</name>
    <dbReference type="NCBI Taxonomy" id="1324013"/>
    <lineage>
        <taxon>Bacteria</taxon>
        <taxon>Bacillati</taxon>
        <taxon>Actinomycetota</taxon>
        <taxon>Actinomycetes</taxon>
        <taxon>Kitasatosporales</taxon>
        <taxon>Streptomycetaceae</taxon>
        <taxon>Streptomyces</taxon>
    </lineage>
</organism>
<protein>
    <recommendedName>
        <fullName evidence="4">Integral membrane protein</fullName>
    </recommendedName>
</protein>
<name>A0A918CUA7_9ACTN</name>
<sequence>MSRTCRVRPARRPLWRWRRNPLRRHSDVVEAWIVLAVWTLALLGGLFAGAAAGAAVHRNLADRRAAVHPVSARLTEDAAAGSPVLTGYDVGKSWVTVRWTGADGTVRTGLAEALPTAVAGSRLQVWVNHGEQLVDPPLNQTEAACESLATAVLVGPLVATVVWGGGRLVRRQLMRRRLAEWDAEWRQTGPQWRNFSGGKG</sequence>
<dbReference type="PANTHER" id="PTHR42305:SF1">
    <property type="entry name" value="MEMBRANE PROTEIN RV1733C-RELATED"/>
    <property type="match status" value="1"/>
</dbReference>
<gene>
    <name evidence="2" type="ORF">GCM10011578_061790</name>
</gene>
<dbReference type="RefSeq" id="WP_189266143.1">
    <property type="nucleotide sequence ID" value="NZ_BMML01000016.1"/>
</dbReference>
<dbReference type="InterPro" id="IPR039708">
    <property type="entry name" value="MT1774/Rv1733c-like"/>
</dbReference>
<dbReference type="AlphaFoldDB" id="A0A918CUA7"/>
<evidence type="ECO:0000313" key="2">
    <source>
        <dbReference type="EMBL" id="GGN26923.1"/>
    </source>
</evidence>